<evidence type="ECO:0000313" key="6">
    <source>
        <dbReference type="EMBL" id="CAB5230589.1"/>
    </source>
</evidence>
<evidence type="ECO:0000313" key="3">
    <source>
        <dbReference type="EMBL" id="CAB4154530.1"/>
    </source>
</evidence>
<evidence type="ECO:0000256" key="1">
    <source>
        <dbReference type="SAM" id="Coils"/>
    </source>
</evidence>
<evidence type="ECO:0000313" key="4">
    <source>
        <dbReference type="EMBL" id="CAB4173885.1"/>
    </source>
</evidence>
<feature type="coiled-coil region" evidence="1">
    <location>
        <begin position="123"/>
        <end position="150"/>
    </location>
</feature>
<keyword evidence="1" id="KW-0175">Coiled coil</keyword>
<sequence length="234" mass="24438">MHRILVIPLLFSACATSPDTEGTGTATPPADNFAKVGQQIDKADARVAAAVTVARENADKPAVVKAETGVALSYLPPPTPDALAYARNRATRASAEEYKLAEDAGRKLLAVIDANWNKAEQDAAKNKAALDSANKQITALKTEVEQVRTEGIRNAFAVAAGVCFLAALAMALLGQYIRAGVAFAVGAGVGGLPFLFSSPYFLPSAGGLVLLVVLLVWLHFRKPACPDAETPPQG</sequence>
<proteinExistence type="predicted"/>
<keyword evidence="2" id="KW-0812">Transmembrane</keyword>
<dbReference type="EMBL" id="LR797189">
    <property type="protein sequence ID" value="CAB4192435.1"/>
    <property type="molecule type" value="Genomic_DNA"/>
</dbReference>
<feature type="transmembrane region" description="Helical" evidence="2">
    <location>
        <begin position="155"/>
        <end position="173"/>
    </location>
</feature>
<feature type="transmembrane region" description="Helical" evidence="2">
    <location>
        <begin position="202"/>
        <end position="220"/>
    </location>
</feature>
<name>A0A6J5RJK0_9CAUD</name>
<evidence type="ECO:0000256" key="2">
    <source>
        <dbReference type="SAM" id="Phobius"/>
    </source>
</evidence>
<dbReference type="EMBL" id="LR796908">
    <property type="protein sequence ID" value="CAB4173885.1"/>
    <property type="molecule type" value="Genomic_DNA"/>
</dbReference>
<evidence type="ECO:0000313" key="5">
    <source>
        <dbReference type="EMBL" id="CAB4192435.1"/>
    </source>
</evidence>
<accession>A0A6J5RJK0</accession>
<reference evidence="5" key="1">
    <citation type="submission" date="2020-05" db="EMBL/GenBank/DDBJ databases">
        <authorList>
            <person name="Chiriac C."/>
            <person name="Salcher M."/>
            <person name="Ghai R."/>
            <person name="Kavagutti S V."/>
        </authorList>
    </citation>
    <scope>NUCLEOTIDE SEQUENCE</scope>
</reference>
<dbReference type="EMBL" id="LR796621">
    <property type="protein sequence ID" value="CAB4154530.1"/>
    <property type="molecule type" value="Genomic_DNA"/>
</dbReference>
<gene>
    <name evidence="5" type="ORF">UFOVP1232_27</name>
    <name evidence="6" type="ORF">UFOVP1572_34</name>
    <name evidence="3" type="ORF">UFOVP644_13</name>
    <name evidence="4" type="ORF">UFOVP958_17</name>
</gene>
<keyword evidence="2" id="KW-1133">Transmembrane helix</keyword>
<protein>
    <submittedName>
        <fullName evidence="5">Uncharacterized protein</fullName>
    </submittedName>
</protein>
<organism evidence="5">
    <name type="scientific">uncultured Caudovirales phage</name>
    <dbReference type="NCBI Taxonomy" id="2100421"/>
    <lineage>
        <taxon>Viruses</taxon>
        <taxon>Duplodnaviria</taxon>
        <taxon>Heunggongvirae</taxon>
        <taxon>Uroviricota</taxon>
        <taxon>Caudoviricetes</taxon>
        <taxon>Peduoviridae</taxon>
        <taxon>Maltschvirus</taxon>
        <taxon>Maltschvirus maltsch</taxon>
    </lineage>
</organism>
<keyword evidence="2" id="KW-0472">Membrane</keyword>
<dbReference type="EMBL" id="LR798421">
    <property type="protein sequence ID" value="CAB5230589.1"/>
    <property type="molecule type" value="Genomic_DNA"/>
</dbReference>